<protein>
    <recommendedName>
        <fullName evidence="4">Catechol O-methyltransferase</fullName>
    </recommendedName>
</protein>
<dbReference type="GO" id="GO:0008171">
    <property type="term" value="F:O-methyltransferase activity"/>
    <property type="evidence" value="ECO:0007669"/>
    <property type="project" value="TreeGrafter"/>
</dbReference>
<evidence type="ECO:0008006" key="4">
    <source>
        <dbReference type="Google" id="ProtNLM"/>
    </source>
</evidence>
<dbReference type="PANTHER" id="PTHR43836">
    <property type="entry name" value="CATECHOL O-METHYLTRANSFERASE 1-RELATED"/>
    <property type="match status" value="1"/>
</dbReference>
<sequence>MGKNNASARHISEVGNYGDKREYYASKYLMEHAPPNDPVACIRSLEEFDVRWTMLHLGQEKGDYLDGAIRALISEKRRGKKRNSRHQPIQHSDGATESGAGTTCCPNTEALSEHPTPIHALEIGAYIGYSAIRIGRLLAAEADPGSTLLSVEQNEDNSRYAAAHVNHAGLNKTVTVLHSKIEECFKNGEKDETDGEGIAINAGYRENFSCRVPYDFVFLDHRKPFYLRDLKLLESRGVIDASVTTLVADNVAPLEHLRNRAQAIARGKRNGPCKCVNKACDFLDYVRQKWSSTEIFYGENTKDGISISKPASKSNIDVVQ</sequence>
<accession>A0A448Z5C2</accession>
<proteinExistence type="predicted"/>
<dbReference type="SUPFAM" id="SSF53335">
    <property type="entry name" value="S-adenosyl-L-methionine-dependent methyltransferases"/>
    <property type="match status" value="1"/>
</dbReference>
<evidence type="ECO:0000313" key="3">
    <source>
        <dbReference type="Proteomes" id="UP000291116"/>
    </source>
</evidence>
<gene>
    <name evidence="2" type="ORF">PSNMU_V1.4_AUG-EV-PASAV3_0041010</name>
</gene>
<evidence type="ECO:0000313" key="2">
    <source>
        <dbReference type="EMBL" id="VEU37303.1"/>
    </source>
</evidence>
<dbReference type="InterPro" id="IPR029063">
    <property type="entry name" value="SAM-dependent_MTases_sf"/>
</dbReference>
<reference evidence="2 3" key="1">
    <citation type="submission" date="2019-01" db="EMBL/GenBank/DDBJ databases">
        <authorList>
            <person name="Ferrante I. M."/>
        </authorList>
    </citation>
    <scope>NUCLEOTIDE SEQUENCE [LARGE SCALE GENOMIC DNA]</scope>
    <source>
        <strain evidence="2 3">B856</strain>
    </source>
</reference>
<feature type="region of interest" description="Disordered" evidence="1">
    <location>
        <begin position="76"/>
        <end position="111"/>
    </location>
</feature>
<dbReference type="Gene3D" id="3.40.50.150">
    <property type="entry name" value="Vaccinia Virus protein VP39"/>
    <property type="match status" value="1"/>
</dbReference>
<dbReference type="EMBL" id="CAACVS010000120">
    <property type="protein sequence ID" value="VEU37303.1"/>
    <property type="molecule type" value="Genomic_DNA"/>
</dbReference>
<evidence type="ECO:0000256" key="1">
    <source>
        <dbReference type="SAM" id="MobiDB-lite"/>
    </source>
</evidence>
<dbReference type="OrthoDB" id="201763at2759"/>
<feature type="compositionally biased region" description="Polar residues" evidence="1">
    <location>
        <begin position="86"/>
        <end position="110"/>
    </location>
</feature>
<dbReference type="AlphaFoldDB" id="A0A448Z5C2"/>
<name>A0A448Z5C2_9STRA</name>
<dbReference type="Proteomes" id="UP000291116">
    <property type="component" value="Unassembled WGS sequence"/>
</dbReference>
<dbReference type="PANTHER" id="PTHR43836:SF2">
    <property type="entry name" value="CATECHOL O-METHYLTRANSFERASE 1-RELATED"/>
    <property type="match status" value="1"/>
</dbReference>
<dbReference type="Pfam" id="PF13578">
    <property type="entry name" value="Methyltransf_24"/>
    <property type="match status" value="1"/>
</dbReference>
<organism evidence="2 3">
    <name type="scientific">Pseudo-nitzschia multistriata</name>
    <dbReference type="NCBI Taxonomy" id="183589"/>
    <lineage>
        <taxon>Eukaryota</taxon>
        <taxon>Sar</taxon>
        <taxon>Stramenopiles</taxon>
        <taxon>Ochrophyta</taxon>
        <taxon>Bacillariophyta</taxon>
        <taxon>Bacillariophyceae</taxon>
        <taxon>Bacillariophycidae</taxon>
        <taxon>Bacillariales</taxon>
        <taxon>Bacillariaceae</taxon>
        <taxon>Pseudo-nitzschia</taxon>
    </lineage>
</organism>
<keyword evidence="3" id="KW-1185">Reference proteome</keyword>